<comment type="caution">
    <text evidence="2">The sequence shown here is derived from an EMBL/GenBank/DDBJ whole genome shotgun (WGS) entry which is preliminary data.</text>
</comment>
<feature type="region of interest" description="Disordered" evidence="1">
    <location>
        <begin position="70"/>
        <end position="92"/>
    </location>
</feature>
<reference evidence="2 3" key="1">
    <citation type="journal article" date="2016" name="Nat. Commun.">
        <title>Thousands of microbial genomes shed light on interconnected biogeochemical processes in an aquifer system.</title>
        <authorList>
            <person name="Anantharaman K."/>
            <person name="Brown C.T."/>
            <person name="Hug L.A."/>
            <person name="Sharon I."/>
            <person name="Castelle C.J."/>
            <person name="Probst A.J."/>
            <person name="Thomas B.C."/>
            <person name="Singh A."/>
            <person name="Wilkins M.J."/>
            <person name="Karaoz U."/>
            <person name="Brodie E.L."/>
            <person name="Williams K.H."/>
            <person name="Hubbard S.S."/>
            <person name="Banfield J.F."/>
        </authorList>
    </citation>
    <scope>NUCLEOTIDE SEQUENCE [LARGE SCALE GENOMIC DNA]</scope>
</reference>
<name>A0A1F8DQP8_9BACT</name>
<dbReference type="AlphaFoldDB" id="A0A1F8DQP8"/>
<feature type="region of interest" description="Disordered" evidence="1">
    <location>
        <begin position="109"/>
        <end position="132"/>
    </location>
</feature>
<gene>
    <name evidence="2" type="ORF">A2755_03815</name>
</gene>
<accession>A0A1F8DQP8</accession>
<evidence type="ECO:0000313" key="2">
    <source>
        <dbReference type="EMBL" id="OGM90289.1"/>
    </source>
</evidence>
<proteinExistence type="predicted"/>
<protein>
    <submittedName>
        <fullName evidence="2">Uncharacterized protein</fullName>
    </submittedName>
</protein>
<sequence length="179" mass="21096">MVIWGSFDHHLGEVYALYMKNFENPYPNIKEGKDRENFDTKVPAELTEVGKANVDPDAELEKEQIEKLKQNRRQEFRTQEGITAEQAYDPTDEMDEKLDAEMEKEIGDVDEVIGPDGMNPPRPTYFPPEEWDALSREERIAEYRKRDAEKMTQRKAEEKYAQHPVRRFVRKIFKKDQAA</sequence>
<dbReference type="Proteomes" id="UP000177029">
    <property type="component" value="Unassembled WGS sequence"/>
</dbReference>
<dbReference type="EMBL" id="MGIP01000026">
    <property type="protein sequence ID" value="OGM90289.1"/>
    <property type="molecule type" value="Genomic_DNA"/>
</dbReference>
<organism evidence="2 3">
    <name type="scientific">Candidatus Wolfebacteria bacterium RIFCSPHIGHO2_01_FULL_48_22</name>
    <dbReference type="NCBI Taxonomy" id="1802555"/>
    <lineage>
        <taxon>Bacteria</taxon>
        <taxon>Candidatus Wolfeibacteriota</taxon>
    </lineage>
</organism>
<evidence type="ECO:0000256" key="1">
    <source>
        <dbReference type="SAM" id="MobiDB-lite"/>
    </source>
</evidence>
<evidence type="ECO:0000313" key="3">
    <source>
        <dbReference type="Proteomes" id="UP000177029"/>
    </source>
</evidence>